<sequence length="164" mass="18018">MLSYRVTARKSAASLPLNPSYIPQINHPFFSEHTAWTLSSPAAPPAIFTSVLVRKLDETVVGALDLQRFLLISNIELSVDTGLPCEVDNKSNLDIDGEETIFLKEFGESSSGKISSPIRPLQIFVFASVKFALIAAPDKQVNEPFRDPIMLVVPNLFLGEMPDS</sequence>
<protein>
    <submittedName>
        <fullName evidence="1">Uncharacterized protein</fullName>
    </submittedName>
</protein>
<accession>A0A0A9BJ09</accession>
<evidence type="ECO:0000313" key="1">
    <source>
        <dbReference type="EMBL" id="JAD61190.1"/>
    </source>
</evidence>
<reference evidence="1" key="2">
    <citation type="journal article" date="2015" name="Data Brief">
        <title>Shoot transcriptome of the giant reed, Arundo donax.</title>
        <authorList>
            <person name="Barrero R.A."/>
            <person name="Guerrero F.D."/>
            <person name="Moolhuijzen P."/>
            <person name="Goolsby J.A."/>
            <person name="Tidwell J."/>
            <person name="Bellgard S.E."/>
            <person name="Bellgard M.I."/>
        </authorList>
    </citation>
    <scope>NUCLEOTIDE SEQUENCE</scope>
    <source>
        <tissue evidence="1">Shoot tissue taken approximately 20 cm above the soil surface</tissue>
    </source>
</reference>
<reference evidence="1" key="1">
    <citation type="submission" date="2014-09" db="EMBL/GenBank/DDBJ databases">
        <authorList>
            <person name="Magalhaes I.L.F."/>
            <person name="Oliveira U."/>
            <person name="Santos F.R."/>
            <person name="Vidigal T.H.D.A."/>
            <person name="Brescovit A.D."/>
            <person name="Santos A.J."/>
        </authorList>
    </citation>
    <scope>NUCLEOTIDE SEQUENCE</scope>
    <source>
        <tissue evidence="1">Shoot tissue taken approximately 20 cm above the soil surface</tissue>
    </source>
</reference>
<dbReference type="AlphaFoldDB" id="A0A0A9BJ09"/>
<dbReference type="EMBL" id="GBRH01236705">
    <property type="protein sequence ID" value="JAD61190.1"/>
    <property type="molecule type" value="Transcribed_RNA"/>
</dbReference>
<proteinExistence type="predicted"/>
<organism evidence="1">
    <name type="scientific">Arundo donax</name>
    <name type="common">Giant reed</name>
    <name type="synonym">Donax arundinaceus</name>
    <dbReference type="NCBI Taxonomy" id="35708"/>
    <lineage>
        <taxon>Eukaryota</taxon>
        <taxon>Viridiplantae</taxon>
        <taxon>Streptophyta</taxon>
        <taxon>Embryophyta</taxon>
        <taxon>Tracheophyta</taxon>
        <taxon>Spermatophyta</taxon>
        <taxon>Magnoliopsida</taxon>
        <taxon>Liliopsida</taxon>
        <taxon>Poales</taxon>
        <taxon>Poaceae</taxon>
        <taxon>PACMAD clade</taxon>
        <taxon>Arundinoideae</taxon>
        <taxon>Arundineae</taxon>
        <taxon>Arundo</taxon>
    </lineage>
</organism>
<name>A0A0A9BJ09_ARUDO</name>